<name>A0ACB9SD77_9MYRT</name>
<sequence length="917" mass="100572">MARWSRIVFVLVNFAVFMTPCESQEVEANALLEFKRQLNDSYGFLDSWKETDSPCGFVGVKCDPVTGKVTEIYLENMSFSGVLSPAVSELKSLSVLSLPTNYIAGPIPVEVTNCTNLRVLNLTGNSFTGTVPDLSGLKGLQVLDLSANYLSGEFPSWVGRLTGLVSLGLGDNDYNKGWIPDSLGNLKNLNWLYLGSSNFIGEIPESIFNLTQLGTLDLSRNKISGNFPKLITKLQNIWKIELYRNNLTGSLPAELAELNLLQEFDVSDNYLSGELPSALGNLKNLTVFQLFDNHFSGELPVGFGDLKHLKGFSIYRNNFTGQFPTNFGQYSPLNSIDISENGFFGPFPRYLCTNGKLEFLLALDNNFSGEFPGSYADCKTLKRLRVSQNHLSGAIINGNWALPQAEMVDFSDNEFTGGISSDVGHSSEMKQLLLQNNHFTGELPAEIGKLTSLEKLDLSNNSFLGNIPAEIGNLGRLWSLHFEGNRFNGPIPGDIGKCSKLVDLNLALNSLSGSIPSSISQMSSLNSVNVSGNNLTGSIPKDLEKLKLSSIDLSNNQLVGEVPPDLLQMAGDKAFLGNDGLCVDQKIISLGLGTSEMKNCARRSKHDQDKTVALIIAILASTIILCGLLLWSYKNFKHADDDNPIEDETPKGDGEVERKWTIASFHQMDIDADEISNLDDENLIGSGGTGKVYRLELEKDGGTVAVKQLWKGEQVKLLLAETETLGKIRHKNIIKLYACLMRGGSNYLVYEYMSNGNLFDALRRTVKGGQPELDWHRRGFEYSSVTGTCGYIAPELAYTLKVSEKTDVYSFGVVLLEIITGRSPIEEGYGDGRDIVHWVHTNLGDRENIIKKVLDRSVAVSKSTEDDMIKVLKVAVSCTSKLPSLRPSMREVVKTVVDAEPCSNKSAENGSVLSSIP</sequence>
<evidence type="ECO:0000313" key="1">
    <source>
        <dbReference type="EMBL" id="KAI4388835.1"/>
    </source>
</evidence>
<dbReference type="EMBL" id="CM042880">
    <property type="protein sequence ID" value="KAI4388835.1"/>
    <property type="molecule type" value="Genomic_DNA"/>
</dbReference>
<keyword evidence="2" id="KW-1185">Reference proteome</keyword>
<accession>A0ACB9SD77</accession>
<protein>
    <submittedName>
        <fullName evidence="1">Uncharacterized protein</fullName>
    </submittedName>
</protein>
<evidence type="ECO:0000313" key="2">
    <source>
        <dbReference type="Proteomes" id="UP001057402"/>
    </source>
</evidence>
<dbReference type="Proteomes" id="UP001057402">
    <property type="component" value="Chromosome 1"/>
</dbReference>
<comment type="caution">
    <text evidence="1">The sequence shown here is derived from an EMBL/GenBank/DDBJ whole genome shotgun (WGS) entry which is preliminary data.</text>
</comment>
<proteinExistence type="predicted"/>
<organism evidence="1 2">
    <name type="scientific">Melastoma candidum</name>
    <dbReference type="NCBI Taxonomy" id="119954"/>
    <lineage>
        <taxon>Eukaryota</taxon>
        <taxon>Viridiplantae</taxon>
        <taxon>Streptophyta</taxon>
        <taxon>Embryophyta</taxon>
        <taxon>Tracheophyta</taxon>
        <taxon>Spermatophyta</taxon>
        <taxon>Magnoliopsida</taxon>
        <taxon>eudicotyledons</taxon>
        <taxon>Gunneridae</taxon>
        <taxon>Pentapetalae</taxon>
        <taxon>rosids</taxon>
        <taxon>malvids</taxon>
        <taxon>Myrtales</taxon>
        <taxon>Melastomataceae</taxon>
        <taxon>Melastomatoideae</taxon>
        <taxon>Melastomateae</taxon>
        <taxon>Melastoma</taxon>
    </lineage>
</organism>
<gene>
    <name evidence="1" type="ORF">MLD38_001129</name>
</gene>
<reference evidence="2" key="1">
    <citation type="journal article" date="2023" name="Front. Plant Sci.">
        <title>Chromosomal-level genome assembly of Melastoma candidum provides insights into trichome evolution.</title>
        <authorList>
            <person name="Zhong Y."/>
            <person name="Wu W."/>
            <person name="Sun C."/>
            <person name="Zou P."/>
            <person name="Liu Y."/>
            <person name="Dai S."/>
            <person name="Zhou R."/>
        </authorList>
    </citation>
    <scope>NUCLEOTIDE SEQUENCE [LARGE SCALE GENOMIC DNA]</scope>
</reference>